<dbReference type="GO" id="GO:0030151">
    <property type="term" value="F:molybdenum ion binding"/>
    <property type="evidence" value="ECO:0007669"/>
    <property type="project" value="InterPro"/>
</dbReference>
<dbReference type="SUPFAM" id="SSF50800">
    <property type="entry name" value="PK beta-barrel domain-like"/>
    <property type="match status" value="1"/>
</dbReference>
<dbReference type="Pfam" id="PF03473">
    <property type="entry name" value="MOSC"/>
    <property type="match status" value="1"/>
</dbReference>
<dbReference type="InterPro" id="IPR052353">
    <property type="entry name" value="Benzoxazolinone_Detox_Enz"/>
</dbReference>
<accession>A0A939JE59</accession>
<evidence type="ECO:0000313" key="3">
    <source>
        <dbReference type="Proteomes" id="UP000664144"/>
    </source>
</evidence>
<evidence type="ECO:0000259" key="1">
    <source>
        <dbReference type="PROSITE" id="PS51340"/>
    </source>
</evidence>
<reference evidence="2" key="1">
    <citation type="submission" date="2021-03" db="EMBL/GenBank/DDBJ databases">
        <authorList>
            <person name="Kim M.K."/>
        </authorList>
    </citation>
    <scope>NUCLEOTIDE SEQUENCE</scope>
    <source>
        <strain evidence="2">BT186</strain>
    </source>
</reference>
<dbReference type="AlphaFoldDB" id="A0A939JE59"/>
<keyword evidence="3" id="KW-1185">Reference proteome</keyword>
<dbReference type="InterPro" id="IPR005302">
    <property type="entry name" value="MoCF_Sase_C"/>
</dbReference>
<sequence>MRIISVNVGLPQQLVWHDKVLRTSIFKQPVAGPVQVLTEHLAGDGQADLRVHGGPNKAVYAYPQEHYAFWQAYLPPAQLVAGTFGENLTTVGLLETNVRVGDYYQMGTAVLMAFQPRQPCYKLGIRLQDDGMVRRFEQARRSGIYFRVEQQGVVQAGDAITLVQPSAYTVTIQDMVDADTSGPKDPQKLQAILDLPYLSDSRRKHFTRLLDE</sequence>
<dbReference type="Proteomes" id="UP000664144">
    <property type="component" value="Unassembled WGS sequence"/>
</dbReference>
<evidence type="ECO:0000313" key="2">
    <source>
        <dbReference type="EMBL" id="MBO0360115.1"/>
    </source>
</evidence>
<dbReference type="GO" id="GO:0003824">
    <property type="term" value="F:catalytic activity"/>
    <property type="evidence" value="ECO:0007669"/>
    <property type="project" value="InterPro"/>
</dbReference>
<dbReference type="GO" id="GO:0030170">
    <property type="term" value="F:pyridoxal phosphate binding"/>
    <property type="evidence" value="ECO:0007669"/>
    <property type="project" value="InterPro"/>
</dbReference>
<dbReference type="RefSeq" id="WP_206986056.1">
    <property type="nucleotide sequence ID" value="NZ_JAFLQZ010000016.1"/>
</dbReference>
<name>A0A939JE59_9BACT</name>
<dbReference type="PROSITE" id="PS51340">
    <property type="entry name" value="MOSC"/>
    <property type="match status" value="1"/>
</dbReference>
<dbReference type="PANTHER" id="PTHR30212">
    <property type="entry name" value="PROTEIN YIIM"/>
    <property type="match status" value="1"/>
</dbReference>
<feature type="domain" description="MOSC" evidence="1">
    <location>
        <begin position="28"/>
        <end position="163"/>
    </location>
</feature>
<proteinExistence type="predicted"/>
<protein>
    <submittedName>
        <fullName evidence="2">MOSC domain-containing protein</fullName>
    </submittedName>
</protein>
<dbReference type="Gene3D" id="2.40.33.20">
    <property type="entry name" value="PK beta-barrel domain-like"/>
    <property type="match status" value="1"/>
</dbReference>
<organism evidence="2 3">
    <name type="scientific">Hymenobacter telluris</name>
    <dbReference type="NCBI Taxonomy" id="2816474"/>
    <lineage>
        <taxon>Bacteria</taxon>
        <taxon>Pseudomonadati</taxon>
        <taxon>Bacteroidota</taxon>
        <taxon>Cytophagia</taxon>
        <taxon>Cytophagales</taxon>
        <taxon>Hymenobacteraceae</taxon>
        <taxon>Hymenobacter</taxon>
    </lineage>
</organism>
<comment type="caution">
    <text evidence="2">The sequence shown here is derived from an EMBL/GenBank/DDBJ whole genome shotgun (WGS) entry which is preliminary data.</text>
</comment>
<dbReference type="PANTHER" id="PTHR30212:SF2">
    <property type="entry name" value="PROTEIN YIIM"/>
    <property type="match status" value="1"/>
</dbReference>
<dbReference type="EMBL" id="JAFLQZ010000016">
    <property type="protein sequence ID" value="MBO0360115.1"/>
    <property type="molecule type" value="Genomic_DNA"/>
</dbReference>
<dbReference type="InterPro" id="IPR011037">
    <property type="entry name" value="Pyrv_Knase-like_insert_dom_sf"/>
</dbReference>
<gene>
    <name evidence="2" type="ORF">J0X19_19295</name>
</gene>